<dbReference type="EC" id="3.1.3.48" evidence="2"/>
<organism evidence="13 14">
    <name type="scientific">Gyrovirus 4</name>
    <dbReference type="NCBI Taxonomy" id="1214955"/>
    <lineage>
        <taxon>Viruses</taxon>
        <taxon>Monodnaviria</taxon>
        <taxon>Shotokuvirae</taxon>
        <taxon>Commensaviricota</taxon>
        <taxon>Cardeaviricetes</taxon>
        <taxon>Sanitavirales</taxon>
        <taxon>Anelloviridae</taxon>
        <taxon>Gyrovirus</taxon>
        <taxon>Gyrovirus homsa3</taxon>
    </lineage>
</organism>
<proteinExistence type="inferred from homology"/>
<feature type="domain" description="Hepatitis TT virus Orf2/Gyrovirus Vp2 N-terminal" evidence="12">
    <location>
        <begin position="32"/>
        <end position="77"/>
    </location>
</feature>
<evidence type="ECO:0000313" key="14">
    <source>
        <dbReference type="Proteomes" id="UP000135612"/>
    </source>
</evidence>
<name>A0A077CXD5_9VIRU</name>
<keyword evidence="6" id="KW-0378">Hydrolase</keyword>
<evidence type="ECO:0000259" key="12">
    <source>
        <dbReference type="Pfam" id="PF02957"/>
    </source>
</evidence>
<comment type="catalytic activity">
    <reaction evidence="9">
        <text>O-phospho-L-seryl-[protein] + H2O = L-seryl-[protein] + phosphate</text>
        <dbReference type="Rhea" id="RHEA:20629"/>
        <dbReference type="Rhea" id="RHEA-COMP:9863"/>
        <dbReference type="Rhea" id="RHEA-COMP:11604"/>
        <dbReference type="ChEBI" id="CHEBI:15377"/>
        <dbReference type="ChEBI" id="CHEBI:29999"/>
        <dbReference type="ChEBI" id="CHEBI:43474"/>
        <dbReference type="ChEBI" id="CHEBI:83421"/>
        <dbReference type="EC" id="3.1.3.16"/>
    </reaction>
</comment>
<evidence type="ECO:0000256" key="11">
    <source>
        <dbReference type="ARBA" id="ARBA00051722"/>
    </source>
</evidence>
<sequence length="217" mass="23685">MGSPDHRFSAVPHDLLDSVCPKWRQVCFNYSIACWLTECRVSHSRVCRCTSFRNHWFQLEGRPVSTVEVGVQTDPGDLEQQPSGTSTAEIGPRVDAARRLLSSISFKRDACRALEGAPKPKRRKRGDARKEFLRRYRAGEETESDVEWDSFVEWSDSDGDPGVDCMRGGVGGGIIREDRMGGGIAAEGTGGGTGDTAGTPFLKLLSGGFTSSTQGHM</sequence>
<accession>A0A077CXD5</accession>
<evidence type="ECO:0000256" key="1">
    <source>
        <dbReference type="ARBA" id="ARBA00008237"/>
    </source>
</evidence>
<comment type="catalytic activity">
    <reaction evidence="10">
        <text>O-phospho-L-threonyl-[protein] + H2O = L-threonyl-[protein] + phosphate</text>
        <dbReference type="Rhea" id="RHEA:47004"/>
        <dbReference type="Rhea" id="RHEA-COMP:11060"/>
        <dbReference type="Rhea" id="RHEA-COMP:11605"/>
        <dbReference type="ChEBI" id="CHEBI:15377"/>
        <dbReference type="ChEBI" id="CHEBI:30013"/>
        <dbReference type="ChEBI" id="CHEBI:43474"/>
        <dbReference type="ChEBI" id="CHEBI:61977"/>
        <dbReference type="EC" id="3.1.3.16"/>
    </reaction>
</comment>
<evidence type="ECO:0000256" key="4">
    <source>
        <dbReference type="ARBA" id="ARBA00017219"/>
    </source>
</evidence>
<evidence type="ECO:0000256" key="5">
    <source>
        <dbReference type="ARBA" id="ARBA00022518"/>
    </source>
</evidence>
<evidence type="ECO:0000313" key="13">
    <source>
        <dbReference type="EMBL" id="AIL23491.1"/>
    </source>
</evidence>
<evidence type="ECO:0000256" key="7">
    <source>
        <dbReference type="ARBA" id="ARBA00022912"/>
    </source>
</evidence>
<evidence type="ECO:0000256" key="9">
    <source>
        <dbReference type="ARBA" id="ARBA00047761"/>
    </source>
</evidence>
<evidence type="ECO:0000256" key="2">
    <source>
        <dbReference type="ARBA" id="ARBA00013064"/>
    </source>
</evidence>
<evidence type="ECO:0000256" key="3">
    <source>
        <dbReference type="ARBA" id="ARBA00013081"/>
    </source>
</evidence>
<comment type="catalytic activity">
    <reaction evidence="11">
        <text>O-phospho-L-tyrosyl-[protein] + H2O = L-tyrosyl-[protein] + phosphate</text>
        <dbReference type="Rhea" id="RHEA:10684"/>
        <dbReference type="Rhea" id="RHEA-COMP:10136"/>
        <dbReference type="Rhea" id="RHEA-COMP:20101"/>
        <dbReference type="ChEBI" id="CHEBI:15377"/>
        <dbReference type="ChEBI" id="CHEBI:43474"/>
        <dbReference type="ChEBI" id="CHEBI:46858"/>
        <dbReference type="ChEBI" id="CHEBI:61978"/>
        <dbReference type="EC" id="3.1.3.48"/>
    </reaction>
</comment>
<dbReference type="Proteomes" id="UP000135612">
    <property type="component" value="Genome"/>
</dbReference>
<comment type="similarity">
    <text evidence="1">Belongs to the gyrovirus protein VP2 family.</text>
</comment>
<evidence type="ECO:0000256" key="8">
    <source>
        <dbReference type="ARBA" id="ARBA00024766"/>
    </source>
</evidence>
<evidence type="ECO:0000256" key="10">
    <source>
        <dbReference type="ARBA" id="ARBA00048336"/>
    </source>
</evidence>
<dbReference type="EC" id="3.1.3.16" evidence="3"/>
<keyword evidence="7" id="KW-0904">Protein phosphatase</keyword>
<dbReference type="GO" id="GO:0004722">
    <property type="term" value="F:protein serine/threonine phosphatase activity"/>
    <property type="evidence" value="ECO:0007669"/>
    <property type="project" value="UniProtKB-EC"/>
</dbReference>
<keyword evidence="5" id="KW-0244">Early protein</keyword>
<dbReference type="InterPro" id="IPR004118">
    <property type="entry name" value="HEV_TT_vir_Orf2/Gyrovir_Vp2_N"/>
</dbReference>
<evidence type="ECO:0000256" key="6">
    <source>
        <dbReference type="ARBA" id="ARBA00022801"/>
    </source>
</evidence>
<dbReference type="GO" id="GO:0004725">
    <property type="term" value="F:protein tyrosine phosphatase activity"/>
    <property type="evidence" value="ECO:0007669"/>
    <property type="project" value="UniProtKB-EC"/>
</dbReference>
<comment type="function">
    <text evidence="8">May act as a scaffold protein in virion assembly. May also play a role in intracellular signaling during viral replication.</text>
</comment>
<reference evidence="13 14" key="1">
    <citation type="journal article" date="2014" name="Arch. Virol.">
        <title>Molecular detection and characterization of human gyroviruses identified in the ferret fecal virome.</title>
        <authorList>
            <person name="Feher E."/>
            <person name="Pazar P."/>
            <person name="Kovacs E."/>
            <person name="Farkas S.L."/>
            <person name="Lengyel G."/>
            <person name="Jakab F."/>
            <person name="Martella V."/>
            <person name="Banyai K."/>
        </authorList>
    </citation>
    <scope>NUCLEOTIDE SEQUENCE [LARGE SCALE GENOMIC DNA]</scope>
    <source>
        <strain evidence="13">G14</strain>
    </source>
</reference>
<dbReference type="EMBL" id="KJ452215">
    <property type="protein sequence ID" value="AIL23491.1"/>
    <property type="molecule type" value="Genomic_DNA"/>
</dbReference>
<protein>
    <recommendedName>
        <fullName evidence="4">Dual specificity protein phosphatase VP2</fullName>
        <ecNumber evidence="3">3.1.3.16</ecNumber>
        <ecNumber evidence="2">3.1.3.48</ecNumber>
    </recommendedName>
</protein>
<dbReference type="Pfam" id="PF02957">
    <property type="entry name" value="TT_ORF2-like"/>
    <property type="match status" value="1"/>
</dbReference>